<evidence type="ECO:0000313" key="3">
    <source>
        <dbReference type="Proteomes" id="UP001642484"/>
    </source>
</evidence>
<feature type="compositionally biased region" description="Basic and acidic residues" evidence="1">
    <location>
        <begin position="36"/>
        <end position="124"/>
    </location>
</feature>
<proteinExistence type="predicted"/>
<feature type="region of interest" description="Disordered" evidence="1">
    <location>
        <begin position="371"/>
        <end position="393"/>
    </location>
</feature>
<organism evidence="2 3">
    <name type="scientific">Durusdinium trenchii</name>
    <dbReference type="NCBI Taxonomy" id="1381693"/>
    <lineage>
        <taxon>Eukaryota</taxon>
        <taxon>Sar</taxon>
        <taxon>Alveolata</taxon>
        <taxon>Dinophyceae</taxon>
        <taxon>Suessiales</taxon>
        <taxon>Symbiodiniaceae</taxon>
        <taxon>Durusdinium</taxon>
    </lineage>
</organism>
<evidence type="ECO:0000256" key="1">
    <source>
        <dbReference type="SAM" id="MobiDB-lite"/>
    </source>
</evidence>
<feature type="compositionally biased region" description="Basic and acidic residues" evidence="1">
    <location>
        <begin position="9"/>
        <end position="28"/>
    </location>
</feature>
<feature type="non-terminal residue" evidence="2">
    <location>
        <position position="453"/>
    </location>
</feature>
<comment type="caution">
    <text evidence="2">The sequence shown here is derived from an EMBL/GenBank/DDBJ whole genome shotgun (WGS) entry which is preliminary data.</text>
</comment>
<dbReference type="Proteomes" id="UP001642484">
    <property type="component" value="Unassembled WGS sequence"/>
</dbReference>
<accession>A0ABP0IXT1</accession>
<keyword evidence="3" id="KW-1185">Reference proteome</keyword>
<feature type="compositionally biased region" description="Basic residues" evidence="1">
    <location>
        <begin position="125"/>
        <end position="136"/>
    </location>
</feature>
<feature type="region of interest" description="Disordered" evidence="1">
    <location>
        <begin position="1"/>
        <end position="200"/>
    </location>
</feature>
<gene>
    <name evidence="2" type="ORF">CCMP2556_LOCUS8632</name>
</gene>
<name>A0ABP0IXT1_9DINO</name>
<feature type="compositionally biased region" description="Basic and acidic residues" evidence="1">
    <location>
        <begin position="181"/>
        <end position="199"/>
    </location>
</feature>
<sequence>MPQPRKKPAQSEETGRLALEDDGKPDASDKEEEGDEKVTKEAKGKKKAKEEKLTKEKKDKKEEKEEKTKETKDKKKEKEEKTKETKDKKKKTEEKSKETKDKKKETEEKSKKETKEKKEHEKKPGPKAKPKPKSKGKPKEDPADPEPKAKVKALPLSAKTAGWRTLEEDDEKDGSSSSKSSNDDSASHEGEESKRDYGKARKFARMMDAGQLPEEIRELYEKGPEGAVTAGGKRLFRTNLINKLFQKTSNGQYVLATDTPVWKSFVQQTDTKYTDAGSKGVPRSILLWQVFQGNERALEDAIACGDVYEKDGFFHYGRLKTGRSKAQEQTMHLGGGEAKVSVDEMQDLHAGFFGKRPFQQGGAEVWQKAFSDSPLHQRRSSASTEAPPKRQKALCDGTVEEPEDVKDMVKWSNVDRQVGEAKLTQERLLKDAGRYASKVRGCKEQQLSKMLKE</sequence>
<protein>
    <submittedName>
        <fullName evidence="2">Uncharacterized protein</fullName>
    </submittedName>
</protein>
<reference evidence="2 3" key="1">
    <citation type="submission" date="2024-02" db="EMBL/GenBank/DDBJ databases">
        <authorList>
            <person name="Chen Y."/>
            <person name="Shah S."/>
            <person name="Dougan E. K."/>
            <person name="Thang M."/>
            <person name="Chan C."/>
        </authorList>
    </citation>
    <scope>NUCLEOTIDE SEQUENCE [LARGE SCALE GENOMIC DNA]</scope>
</reference>
<dbReference type="EMBL" id="CAXAMN010003927">
    <property type="protein sequence ID" value="CAK9006933.1"/>
    <property type="molecule type" value="Genomic_DNA"/>
</dbReference>
<feature type="compositionally biased region" description="Basic and acidic residues" evidence="1">
    <location>
        <begin position="137"/>
        <end position="149"/>
    </location>
</feature>
<evidence type="ECO:0000313" key="2">
    <source>
        <dbReference type="EMBL" id="CAK9006933.1"/>
    </source>
</evidence>